<comment type="caution">
    <text evidence="2">The sequence shown here is derived from an EMBL/GenBank/DDBJ whole genome shotgun (WGS) entry which is preliminary data.</text>
</comment>
<feature type="region of interest" description="Disordered" evidence="1">
    <location>
        <begin position="547"/>
        <end position="567"/>
    </location>
</feature>
<sequence length="567" mass="60741">MELGRRSYSHSERGHCFTEHHEASTFAASAVPPLYVRGLSVELHLGLGACPSTLTPSHPSSSSPPSDSDNSLRSCPPSTCLLRAPSGSCVEETKEDAQALPSQRVPLHTCPIAHAGARTVLFQRAAREAANTNTLGDGEGQCRSIPILRGWTAGRSGGDARESRSLRLSGVGIDSPRGRVAPRCSDASSFRGLAACPDFFAGRGAGDITDWKRVLHPRRRGSLSSIEIIASARARALRTLLSPGAALSSYFSLRTAGARPSYIHSRSARSRLAFVASPPTGLARSIRMCYSIPVLVAAGAHGPHSALSSRTYRCLADDQEAARYVAVLSRWDDALLCGTFRGKSASPGSPPVPPALMGALSPFTQSMLIPCGLDALEVGRSDTARSIRGAALLLHLVARTPSMEDPRTGEGDSETRSDALRNRCRLSPLHVHASDLVYSQRRARTMSAISCCLYSPLAFYLSSSSWPDVSPTGHREVYERRVVSRRGEPSSFAPCLCYGTPAGALRSAALINERAPVVIWSMMEVESRRRLPKEVMRAVYLALPHATPRSGGSGEDGGDPRYAVHRE</sequence>
<proteinExistence type="predicted"/>
<dbReference type="EMBL" id="JACAZI010000023">
    <property type="protein sequence ID" value="KAF7336248.1"/>
    <property type="molecule type" value="Genomic_DNA"/>
</dbReference>
<dbReference type="AlphaFoldDB" id="A0A8H6X876"/>
<name>A0A8H6X876_9AGAR</name>
<organism evidence="2 3">
    <name type="scientific">Mycena venus</name>
    <dbReference type="NCBI Taxonomy" id="2733690"/>
    <lineage>
        <taxon>Eukaryota</taxon>
        <taxon>Fungi</taxon>
        <taxon>Dikarya</taxon>
        <taxon>Basidiomycota</taxon>
        <taxon>Agaricomycotina</taxon>
        <taxon>Agaricomycetes</taxon>
        <taxon>Agaricomycetidae</taxon>
        <taxon>Agaricales</taxon>
        <taxon>Marasmiineae</taxon>
        <taxon>Mycenaceae</taxon>
        <taxon>Mycena</taxon>
    </lineage>
</organism>
<feature type="region of interest" description="Disordered" evidence="1">
    <location>
        <begin position="54"/>
        <end position="75"/>
    </location>
</feature>
<dbReference type="Proteomes" id="UP000620124">
    <property type="component" value="Unassembled WGS sequence"/>
</dbReference>
<evidence type="ECO:0000313" key="3">
    <source>
        <dbReference type="Proteomes" id="UP000620124"/>
    </source>
</evidence>
<evidence type="ECO:0000256" key="1">
    <source>
        <dbReference type="SAM" id="MobiDB-lite"/>
    </source>
</evidence>
<feature type="compositionally biased region" description="Basic and acidic residues" evidence="1">
    <location>
        <begin position="558"/>
        <end position="567"/>
    </location>
</feature>
<protein>
    <submittedName>
        <fullName evidence="2">Uncharacterized protein</fullName>
    </submittedName>
</protein>
<reference evidence="2" key="1">
    <citation type="submission" date="2020-05" db="EMBL/GenBank/DDBJ databases">
        <title>Mycena genomes resolve the evolution of fungal bioluminescence.</title>
        <authorList>
            <person name="Tsai I.J."/>
        </authorList>
    </citation>
    <scope>NUCLEOTIDE SEQUENCE</scope>
    <source>
        <strain evidence="2">CCC161011</strain>
    </source>
</reference>
<feature type="compositionally biased region" description="Low complexity" evidence="1">
    <location>
        <begin position="54"/>
        <end position="74"/>
    </location>
</feature>
<accession>A0A8H6X876</accession>
<keyword evidence="3" id="KW-1185">Reference proteome</keyword>
<evidence type="ECO:0000313" key="2">
    <source>
        <dbReference type="EMBL" id="KAF7336248.1"/>
    </source>
</evidence>
<gene>
    <name evidence="2" type="ORF">MVEN_02172900</name>
</gene>